<dbReference type="InterPro" id="IPR020568">
    <property type="entry name" value="Ribosomal_Su5_D2-typ_SF"/>
</dbReference>
<dbReference type="InterPro" id="IPR014790">
    <property type="entry name" value="MutL_C"/>
</dbReference>
<protein>
    <recommendedName>
        <fullName evidence="2 5">DNA mismatch repair protein MutL</fullName>
    </recommendedName>
</protein>
<dbReference type="SMART" id="SM00853">
    <property type="entry name" value="MutL_C"/>
    <property type="match status" value="1"/>
</dbReference>
<dbReference type="InterPro" id="IPR020667">
    <property type="entry name" value="DNA_mismatch_repair_MutL"/>
</dbReference>
<dbReference type="OrthoDB" id="9763467at2"/>
<keyword evidence="3 5" id="KW-0227">DNA damage</keyword>
<dbReference type="InterPro" id="IPR042121">
    <property type="entry name" value="MutL_C_regsub"/>
</dbReference>
<dbReference type="SUPFAM" id="SSF54211">
    <property type="entry name" value="Ribosomal protein S5 domain 2-like"/>
    <property type="match status" value="1"/>
</dbReference>
<accession>A0A1G7CXY0</accession>
<feature type="domain" description="MutL C-terminal dimerisation" evidence="6">
    <location>
        <begin position="421"/>
        <end position="567"/>
    </location>
</feature>
<dbReference type="PANTHER" id="PTHR10073:SF12">
    <property type="entry name" value="DNA MISMATCH REPAIR PROTEIN MLH1"/>
    <property type="match status" value="1"/>
</dbReference>
<dbReference type="SMART" id="SM01340">
    <property type="entry name" value="DNA_mis_repair"/>
    <property type="match status" value="1"/>
</dbReference>
<dbReference type="InterPro" id="IPR013507">
    <property type="entry name" value="DNA_mismatch_S5_2-like"/>
</dbReference>
<comment type="similarity">
    <text evidence="1 5">Belongs to the DNA mismatch repair MutL/HexB family.</text>
</comment>
<dbReference type="PROSITE" id="PS00058">
    <property type="entry name" value="DNA_MISMATCH_REPAIR_1"/>
    <property type="match status" value="1"/>
</dbReference>
<dbReference type="RefSeq" id="WP_092079065.1">
    <property type="nucleotide sequence ID" value="NZ_FNAQ01000011.1"/>
</dbReference>
<dbReference type="InterPro" id="IPR037198">
    <property type="entry name" value="MutL_C_sf"/>
</dbReference>
<dbReference type="NCBIfam" id="TIGR00585">
    <property type="entry name" value="mutl"/>
    <property type="match status" value="1"/>
</dbReference>
<feature type="domain" description="DNA mismatch repair protein S5" evidence="7">
    <location>
        <begin position="210"/>
        <end position="328"/>
    </location>
</feature>
<organism evidence="8 9">
    <name type="scientific">Desulfuromonas thiophila</name>
    <dbReference type="NCBI Taxonomy" id="57664"/>
    <lineage>
        <taxon>Bacteria</taxon>
        <taxon>Pseudomonadati</taxon>
        <taxon>Thermodesulfobacteriota</taxon>
        <taxon>Desulfuromonadia</taxon>
        <taxon>Desulfuromonadales</taxon>
        <taxon>Desulfuromonadaceae</taxon>
        <taxon>Desulfuromonas</taxon>
    </lineage>
</organism>
<evidence type="ECO:0000256" key="5">
    <source>
        <dbReference type="HAMAP-Rule" id="MF_00149"/>
    </source>
</evidence>
<dbReference type="Gene3D" id="3.30.230.10">
    <property type="match status" value="1"/>
</dbReference>
<dbReference type="GO" id="GO:0030983">
    <property type="term" value="F:mismatched DNA binding"/>
    <property type="evidence" value="ECO:0007669"/>
    <property type="project" value="InterPro"/>
</dbReference>
<dbReference type="Gene3D" id="3.30.1370.100">
    <property type="entry name" value="MutL, C-terminal domain, regulatory subdomain"/>
    <property type="match status" value="1"/>
</dbReference>
<dbReference type="FunFam" id="3.30.565.10:FF:000003">
    <property type="entry name" value="DNA mismatch repair endonuclease MutL"/>
    <property type="match status" value="1"/>
</dbReference>
<dbReference type="InterPro" id="IPR036890">
    <property type="entry name" value="HATPase_C_sf"/>
</dbReference>
<dbReference type="Pfam" id="PF01119">
    <property type="entry name" value="DNA_mis_repair"/>
    <property type="match status" value="1"/>
</dbReference>
<comment type="function">
    <text evidence="5">This protein is involved in the repair of mismatches in DNA. It is required for dam-dependent methyl-directed DNA mismatch repair. May act as a 'molecular matchmaker', a protein that promotes the formation of a stable complex between two or more DNA-binding proteins in an ATP-dependent manner without itself being part of a final effector complex.</text>
</comment>
<evidence type="ECO:0000256" key="2">
    <source>
        <dbReference type="ARBA" id="ARBA00021975"/>
    </source>
</evidence>
<dbReference type="GO" id="GO:0005524">
    <property type="term" value="F:ATP binding"/>
    <property type="evidence" value="ECO:0007669"/>
    <property type="project" value="InterPro"/>
</dbReference>
<dbReference type="HAMAP" id="MF_00149">
    <property type="entry name" value="DNA_mis_repair"/>
    <property type="match status" value="1"/>
</dbReference>
<dbReference type="Pfam" id="PF13589">
    <property type="entry name" value="HATPase_c_3"/>
    <property type="match status" value="1"/>
</dbReference>
<dbReference type="SUPFAM" id="SSF118116">
    <property type="entry name" value="DNA mismatch repair protein MutL"/>
    <property type="match status" value="1"/>
</dbReference>
<evidence type="ECO:0000259" key="6">
    <source>
        <dbReference type="SMART" id="SM00853"/>
    </source>
</evidence>
<evidence type="ECO:0000313" key="9">
    <source>
        <dbReference type="Proteomes" id="UP000243205"/>
    </source>
</evidence>
<dbReference type="PANTHER" id="PTHR10073">
    <property type="entry name" value="DNA MISMATCH REPAIR PROTEIN MLH, PMS, MUTL"/>
    <property type="match status" value="1"/>
</dbReference>
<dbReference type="GO" id="GO:0032300">
    <property type="term" value="C:mismatch repair complex"/>
    <property type="evidence" value="ECO:0007669"/>
    <property type="project" value="InterPro"/>
</dbReference>
<dbReference type="InterPro" id="IPR038973">
    <property type="entry name" value="MutL/Mlh/Pms-like"/>
</dbReference>
<gene>
    <name evidence="5" type="primary">mutL</name>
    <name evidence="8" type="ORF">SAMN05661003_11135</name>
</gene>
<proteinExistence type="inferred from homology"/>
<dbReference type="Pfam" id="PF08676">
    <property type="entry name" value="MutL_C"/>
    <property type="match status" value="1"/>
</dbReference>
<dbReference type="STRING" id="57664.SAMN05661003_11135"/>
<evidence type="ECO:0000259" key="7">
    <source>
        <dbReference type="SMART" id="SM01340"/>
    </source>
</evidence>
<dbReference type="AlphaFoldDB" id="A0A1G7CXY0"/>
<name>A0A1G7CXY0_9BACT</name>
<evidence type="ECO:0000256" key="1">
    <source>
        <dbReference type="ARBA" id="ARBA00006082"/>
    </source>
</evidence>
<dbReference type="GO" id="GO:0140664">
    <property type="term" value="F:ATP-dependent DNA damage sensor activity"/>
    <property type="evidence" value="ECO:0007669"/>
    <property type="project" value="InterPro"/>
</dbReference>
<keyword evidence="4 5" id="KW-0234">DNA repair</keyword>
<dbReference type="CDD" id="cd16926">
    <property type="entry name" value="HATPase_MutL-MLH-PMS-like"/>
    <property type="match status" value="1"/>
</dbReference>
<dbReference type="InterPro" id="IPR014721">
    <property type="entry name" value="Ribsml_uS5_D2-typ_fold_subgr"/>
</dbReference>
<reference evidence="9" key="1">
    <citation type="submission" date="2016-10" db="EMBL/GenBank/DDBJ databases">
        <authorList>
            <person name="Varghese N."/>
            <person name="Submissions S."/>
        </authorList>
    </citation>
    <scope>NUCLEOTIDE SEQUENCE [LARGE SCALE GENOMIC DNA]</scope>
    <source>
        <strain evidence="9">DSM 8987</strain>
    </source>
</reference>
<dbReference type="Proteomes" id="UP000243205">
    <property type="component" value="Unassembled WGS sequence"/>
</dbReference>
<dbReference type="InterPro" id="IPR042120">
    <property type="entry name" value="MutL_C_dimsub"/>
</dbReference>
<evidence type="ECO:0000256" key="3">
    <source>
        <dbReference type="ARBA" id="ARBA00022763"/>
    </source>
</evidence>
<dbReference type="EMBL" id="FNAQ01000011">
    <property type="protein sequence ID" value="SDE44192.1"/>
    <property type="molecule type" value="Genomic_DNA"/>
</dbReference>
<dbReference type="SUPFAM" id="SSF55874">
    <property type="entry name" value="ATPase domain of HSP90 chaperone/DNA topoisomerase II/histidine kinase"/>
    <property type="match status" value="1"/>
</dbReference>
<keyword evidence="9" id="KW-1185">Reference proteome</keyword>
<dbReference type="Gene3D" id="3.30.1540.20">
    <property type="entry name" value="MutL, C-terminal domain, dimerisation subdomain"/>
    <property type="match status" value="1"/>
</dbReference>
<dbReference type="GO" id="GO:0016887">
    <property type="term" value="F:ATP hydrolysis activity"/>
    <property type="evidence" value="ECO:0007669"/>
    <property type="project" value="InterPro"/>
</dbReference>
<dbReference type="Gene3D" id="3.30.565.10">
    <property type="entry name" value="Histidine kinase-like ATPase, C-terminal domain"/>
    <property type="match status" value="1"/>
</dbReference>
<dbReference type="GO" id="GO:0006298">
    <property type="term" value="P:mismatch repair"/>
    <property type="evidence" value="ECO:0007669"/>
    <property type="project" value="UniProtKB-UniRule"/>
</dbReference>
<dbReference type="InterPro" id="IPR014762">
    <property type="entry name" value="DNA_mismatch_repair_CS"/>
</dbReference>
<evidence type="ECO:0000256" key="4">
    <source>
        <dbReference type="ARBA" id="ARBA00023204"/>
    </source>
</evidence>
<dbReference type="InterPro" id="IPR002099">
    <property type="entry name" value="MutL/Mlh/PMS"/>
</dbReference>
<sequence>MSNRIAILPEKLCNQIAAGEVVERPASVVKELVENALDAGAQQITIEIELGGRRRIRVSDDGCGMNRQDVFLCFERHATSKIRTEADLFALHSLGFRGEALPSIAAVARLTLASRHADEAVGMQLELEGGVVRRVQEIGRPAGSCFDVRDLFFNLPARRKFLRQAETEFGHISDVVTRLALAYPAVQFRLLHNGRKILDCYRHQCLLDRIAAVLGQELAGGLLAIGGGQGELSLSGFIGTPELSRSTSQQLYTFVNGRYLRDRLLHHALMDAYRQVLLKGRYPVCVLFLTLPSAQVDVNVHPTKHEVRFQQQQQVHDFLSQQVRDRLRQALSRSPEPPPFPVPAVAAYVPCILEPETAPTGQACAVAERVAETGAAVENYRTTPLPAVSVPSAVRLPPPQQTVVQQDVLPLQEGFFSHLRLIGQLGRSYLLCEDDGQTGDLLLIDQHAAHERIGYEHLRQQYEQQNPVVQELLFPVVLELSLAEQSLMQNHQTALTRLGFVLHPFGGRSWSLTAVPALLAQADLPQLVRDMLAELEQWGRAAAERDALDALLIRLACHTVVRANETLTIQQMRGLLQQLDQVDFNRHCPHGRPVMQRLQRHTIEKLFHRQ</sequence>
<dbReference type="CDD" id="cd00782">
    <property type="entry name" value="MutL_Trans"/>
    <property type="match status" value="1"/>
</dbReference>
<evidence type="ECO:0000313" key="8">
    <source>
        <dbReference type="EMBL" id="SDE44192.1"/>
    </source>
</evidence>